<proteinExistence type="predicted"/>
<keyword evidence="2" id="KW-1185">Reference proteome</keyword>
<name>A0A8S1JGU6_9CHLO</name>
<dbReference type="AlphaFoldDB" id="A0A8S1JGU6"/>
<protein>
    <submittedName>
        <fullName evidence="1">Uncharacterized protein</fullName>
    </submittedName>
</protein>
<comment type="caution">
    <text evidence="1">The sequence shown here is derived from an EMBL/GenBank/DDBJ whole genome shotgun (WGS) entry which is preliminary data.</text>
</comment>
<sequence>PAEMVWHRRDASAGFVYYPHYTLLEFGSEGKNTILAGHSAGQPSGPGSFLVCQILVQRELMAEARQRSGRDDGNLGHIVLCRAFALHLEGDHGYLCSQSML</sequence>
<gene>
    <name evidence="1" type="ORF">OSTQU699_LOCUS10821</name>
</gene>
<dbReference type="EMBL" id="CAJHUC010003130">
    <property type="protein sequence ID" value="CAD7705466.1"/>
    <property type="molecule type" value="Genomic_DNA"/>
</dbReference>
<evidence type="ECO:0000313" key="1">
    <source>
        <dbReference type="EMBL" id="CAD7705466.1"/>
    </source>
</evidence>
<accession>A0A8S1JGU6</accession>
<dbReference type="Proteomes" id="UP000708148">
    <property type="component" value="Unassembled WGS sequence"/>
</dbReference>
<evidence type="ECO:0000313" key="2">
    <source>
        <dbReference type="Proteomes" id="UP000708148"/>
    </source>
</evidence>
<reference evidence="1" key="1">
    <citation type="submission" date="2020-12" db="EMBL/GenBank/DDBJ databases">
        <authorList>
            <person name="Iha C."/>
        </authorList>
    </citation>
    <scope>NUCLEOTIDE SEQUENCE</scope>
</reference>
<feature type="non-terminal residue" evidence="1">
    <location>
        <position position="101"/>
    </location>
</feature>
<organism evidence="1 2">
    <name type="scientific">Ostreobium quekettii</name>
    <dbReference type="NCBI Taxonomy" id="121088"/>
    <lineage>
        <taxon>Eukaryota</taxon>
        <taxon>Viridiplantae</taxon>
        <taxon>Chlorophyta</taxon>
        <taxon>core chlorophytes</taxon>
        <taxon>Ulvophyceae</taxon>
        <taxon>TCBD clade</taxon>
        <taxon>Bryopsidales</taxon>
        <taxon>Ostreobineae</taxon>
        <taxon>Ostreobiaceae</taxon>
        <taxon>Ostreobium</taxon>
    </lineage>
</organism>